<keyword evidence="2" id="KW-0223">Dioxygenase</keyword>
<dbReference type="AlphaFoldDB" id="A0A542ESU2"/>
<accession>A0A542ESU2</accession>
<keyword evidence="2" id="KW-0560">Oxidoreductase</keyword>
<dbReference type="Gene3D" id="3.10.450.50">
    <property type="match status" value="1"/>
</dbReference>
<keyword evidence="3" id="KW-1185">Reference proteome</keyword>
<proteinExistence type="predicted"/>
<evidence type="ECO:0000313" key="3">
    <source>
        <dbReference type="Proteomes" id="UP000316298"/>
    </source>
</evidence>
<name>A0A542ESU2_9ACTN</name>
<dbReference type="InterPro" id="IPR037401">
    <property type="entry name" value="SnoaL-like"/>
</dbReference>
<dbReference type="InterPro" id="IPR032710">
    <property type="entry name" value="NTF2-like_dom_sf"/>
</dbReference>
<reference evidence="2 3" key="1">
    <citation type="submission" date="2019-06" db="EMBL/GenBank/DDBJ databases">
        <title>Sequencing the genomes of 1000 actinobacteria strains.</title>
        <authorList>
            <person name="Klenk H.-P."/>
        </authorList>
    </citation>
    <scope>NUCLEOTIDE SEQUENCE [LARGE SCALE GENOMIC DNA]</scope>
    <source>
        <strain evidence="2 3">DSM 17305</strain>
    </source>
</reference>
<dbReference type="SUPFAM" id="SSF54427">
    <property type="entry name" value="NTF2-like"/>
    <property type="match status" value="1"/>
</dbReference>
<dbReference type="CDD" id="cd00531">
    <property type="entry name" value="NTF2_like"/>
    <property type="match status" value="1"/>
</dbReference>
<dbReference type="Pfam" id="PF13577">
    <property type="entry name" value="SnoaL_4"/>
    <property type="match status" value="1"/>
</dbReference>
<evidence type="ECO:0000313" key="2">
    <source>
        <dbReference type="EMBL" id="TQJ18437.1"/>
    </source>
</evidence>
<evidence type="ECO:0000259" key="1">
    <source>
        <dbReference type="Pfam" id="PF13577"/>
    </source>
</evidence>
<feature type="domain" description="SnoaL-like" evidence="1">
    <location>
        <begin position="10"/>
        <end position="129"/>
    </location>
</feature>
<dbReference type="EMBL" id="VFMM01000001">
    <property type="protein sequence ID" value="TQJ18437.1"/>
    <property type="molecule type" value="Genomic_DNA"/>
</dbReference>
<gene>
    <name evidence="2" type="ORF">FB475_2572</name>
</gene>
<sequence length="145" mass="16245">MTLIDPVDVQVIRNLILRYAELVDDGDFGGVAELLADATYRGSGAPLHGRAEIEQWFRETLIVYPDGTPRTQHLTTNVAIEADGKDAASARSYVTVLQAVPGDVPRIIAAGRYRDRFERRDGSWRWTERNVNIRLVGDVSKHLRS</sequence>
<protein>
    <submittedName>
        <fullName evidence="2">3-phenylpropionate/cinnamic acid dioxygenase small subunit</fullName>
    </submittedName>
</protein>
<dbReference type="RefSeq" id="WP_141855677.1">
    <property type="nucleotide sequence ID" value="NZ_BAAAKA010000016.1"/>
</dbReference>
<dbReference type="OrthoDB" id="1492465at2"/>
<organism evidence="2 3">
    <name type="scientific">Kribbella jejuensis</name>
    <dbReference type="NCBI Taxonomy" id="236068"/>
    <lineage>
        <taxon>Bacteria</taxon>
        <taxon>Bacillati</taxon>
        <taxon>Actinomycetota</taxon>
        <taxon>Actinomycetes</taxon>
        <taxon>Propionibacteriales</taxon>
        <taxon>Kribbellaceae</taxon>
        <taxon>Kribbella</taxon>
    </lineage>
</organism>
<dbReference type="Proteomes" id="UP000316298">
    <property type="component" value="Unassembled WGS sequence"/>
</dbReference>
<comment type="caution">
    <text evidence="2">The sequence shown here is derived from an EMBL/GenBank/DDBJ whole genome shotgun (WGS) entry which is preliminary data.</text>
</comment>
<dbReference type="GO" id="GO:0051213">
    <property type="term" value="F:dioxygenase activity"/>
    <property type="evidence" value="ECO:0007669"/>
    <property type="project" value="UniProtKB-KW"/>
</dbReference>